<evidence type="ECO:0000313" key="7">
    <source>
        <dbReference type="Proteomes" id="UP000323567"/>
    </source>
</evidence>
<organism evidence="6 7">
    <name type="scientific">Alistipes shahii</name>
    <dbReference type="NCBI Taxonomy" id="328814"/>
    <lineage>
        <taxon>Bacteria</taxon>
        <taxon>Pseudomonadati</taxon>
        <taxon>Bacteroidota</taxon>
        <taxon>Bacteroidia</taxon>
        <taxon>Bacteroidales</taxon>
        <taxon>Rikenellaceae</taxon>
        <taxon>Alistipes</taxon>
    </lineage>
</organism>
<dbReference type="SUPFAM" id="SSF56935">
    <property type="entry name" value="Porins"/>
    <property type="match status" value="1"/>
</dbReference>
<name>A0A5B3G4Q7_9BACT</name>
<accession>A0A5B3G4Q7</accession>
<dbReference type="NCBIfam" id="TIGR04056">
    <property type="entry name" value="OMP_RagA_SusC"/>
    <property type="match status" value="1"/>
</dbReference>
<dbReference type="InterPro" id="IPR011662">
    <property type="entry name" value="Secretin/TonB_short_N"/>
</dbReference>
<dbReference type="SMART" id="SM00965">
    <property type="entry name" value="STN"/>
    <property type="match status" value="1"/>
</dbReference>
<protein>
    <submittedName>
        <fullName evidence="6">TonB-dependent receptor</fullName>
    </submittedName>
</protein>
<evidence type="ECO:0000256" key="1">
    <source>
        <dbReference type="ARBA" id="ARBA00022448"/>
    </source>
</evidence>
<dbReference type="InterPro" id="IPR008969">
    <property type="entry name" value="CarboxyPept-like_regulatory"/>
</dbReference>
<dbReference type="PROSITE" id="PS52016">
    <property type="entry name" value="TONB_DEPENDENT_REC_3"/>
    <property type="match status" value="1"/>
</dbReference>
<dbReference type="SUPFAM" id="SSF49464">
    <property type="entry name" value="Carboxypeptidase regulatory domain-like"/>
    <property type="match status" value="1"/>
</dbReference>
<dbReference type="GO" id="GO:0009279">
    <property type="term" value="C:cell outer membrane"/>
    <property type="evidence" value="ECO:0007669"/>
    <property type="project" value="UniProtKB-SubCell"/>
</dbReference>
<dbReference type="Pfam" id="PF13715">
    <property type="entry name" value="CarbopepD_reg_2"/>
    <property type="match status" value="1"/>
</dbReference>
<comment type="subcellular location">
    <subcellularLocation>
        <location evidence="4">Cell outer membrane</location>
        <topology evidence="4">Multi-pass membrane protein</topology>
    </subcellularLocation>
</comment>
<gene>
    <name evidence="6" type="ORF">F2Y13_10180</name>
</gene>
<keyword evidence="4" id="KW-1134">Transmembrane beta strand</keyword>
<dbReference type="Gene3D" id="2.60.40.1120">
    <property type="entry name" value="Carboxypeptidase-like, regulatory domain"/>
    <property type="match status" value="1"/>
</dbReference>
<dbReference type="InterPro" id="IPR012910">
    <property type="entry name" value="Plug_dom"/>
</dbReference>
<dbReference type="InterPro" id="IPR023996">
    <property type="entry name" value="TonB-dep_OMP_SusC/RagA"/>
</dbReference>
<evidence type="ECO:0000256" key="4">
    <source>
        <dbReference type="PROSITE-ProRule" id="PRU01360"/>
    </source>
</evidence>
<dbReference type="InterPro" id="IPR039426">
    <property type="entry name" value="TonB-dep_rcpt-like"/>
</dbReference>
<sequence>MLRILAAVMLLLPVNLQPVRASRQDAGAKSSLTVKMKDATLSSVFAEVERTSRYAFIYTDDVRPLLDRRVSVSVRSATIDELLSAVLKGTELTGRVRESQVIISKAPARKNAAVTPPLPAANSGREIVLQGTVISSADNKPIVGVSVYVEGTTVGATSDINGNYTLKVPAGTKHVTFAFLGYDTKKIAVADVELFKLVTLIEASNVMDDVVVVAFGTQKKESLVGAVQVVRPSTLKVTSSNLSTSFAGKIAGVISTQSSGEPGADGANFWIRGISTFGANKSPLLILDGVEIVSEMLNNIPPEAIESFSILRDATATALYGSRGANGVMIITTKNGRQSEKMAINVRLESGISMPTRVQDIADGVTYMENYNEALRTRTPAGETYVQHFSDEKITGTRNRLNPYVYPDNDWYSMLFKDFTVNENMNLNVRGGGKVVDYFLNASIFNENGILKKPAESKFNTNINSQKYLFQANVGAQLTRTTRVSLKMNTQLLFWHRPVEEVKDLFYYTMRANPVAFPAIYPKGSVEDLDDPIFGNAPSWDGGSTDINPYALLSRGYGQRHTQYITTTFSVDQDLDFVTKGLKVRGMVSFYNKTYAATYRSFSPYYYEMTDYTDNGDGTFDYNLQSIGTPGSSYLGTSTGRNGYREISLQGQIEYSRTFGKHDVNALFVYHQKEKVDNQPANDEYKVLPYREQGLAGRFTYGYDSRYLMEFNFGYNGSENFISGRRFGFFPSIAGAWVVSGEPFWEGIRSKVNLLKIRASYGLSGNDYLADSSNNIVRFPYLTTVNMNKALYVWFSPNFVKQTGHEIKTVGNPLATWEESTKLNVGLELGLFDALTLNVDVYKENRTGIFMQRRSLPSTMGLSGVTPYGNLGEVENRGVDVSLEYNKAFNKDLLVSVRGTFTYAHNEVKARDEAKYLPNKYNSVLGKPVNSVYGLVADGLFASQEEIDNSPRQTFMPDYLPGDIKYRDLNGDGVIDANDRTSLGYPTVPEILYGFGASVNYKRWDFSFFFQGTARVSLRMYDMHPFRDNQYSGFNMTQYVADDHWSEADPNPNAAYPRLDYRYNANNTQTSSFWIKNGSYLRLKSVELGFTYKSLRAYLAGTNLFIISPFKYWDPEMGSGNGLKYPLQRVVKLGLQYNF</sequence>
<keyword evidence="1 4" id="KW-0813">Transport</keyword>
<dbReference type="FunFam" id="2.170.130.10:FF:000003">
    <property type="entry name" value="SusC/RagA family TonB-linked outer membrane protein"/>
    <property type="match status" value="1"/>
</dbReference>
<comment type="similarity">
    <text evidence="4">Belongs to the TonB-dependent receptor family.</text>
</comment>
<keyword evidence="2 4" id="KW-0472">Membrane</keyword>
<dbReference type="InterPro" id="IPR037066">
    <property type="entry name" value="Plug_dom_sf"/>
</dbReference>
<reference evidence="6 7" key="1">
    <citation type="journal article" date="2019" name="Nat. Med.">
        <title>A library of human gut bacterial isolates paired with longitudinal multiomics data enables mechanistic microbiome research.</title>
        <authorList>
            <person name="Poyet M."/>
            <person name="Groussin M."/>
            <person name="Gibbons S.M."/>
            <person name="Avila-Pacheco J."/>
            <person name="Jiang X."/>
            <person name="Kearney S.M."/>
            <person name="Perrotta A.R."/>
            <person name="Berdy B."/>
            <person name="Zhao S."/>
            <person name="Lieberman T.D."/>
            <person name="Swanson P.K."/>
            <person name="Smith M."/>
            <person name="Roesemann S."/>
            <person name="Alexander J.E."/>
            <person name="Rich S.A."/>
            <person name="Livny J."/>
            <person name="Vlamakis H."/>
            <person name="Clish C."/>
            <person name="Bullock K."/>
            <person name="Deik A."/>
            <person name="Scott J."/>
            <person name="Pierce K.A."/>
            <person name="Xavier R.J."/>
            <person name="Alm E.J."/>
        </authorList>
    </citation>
    <scope>NUCLEOTIDE SEQUENCE [LARGE SCALE GENOMIC DNA]</scope>
    <source>
        <strain evidence="6 7">BIOML-A2</strain>
    </source>
</reference>
<dbReference type="EMBL" id="VVXK01000014">
    <property type="protein sequence ID" value="KAA2368431.1"/>
    <property type="molecule type" value="Genomic_DNA"/>
</dbReference>
<evidence type="ECO:0000259" key="5">
    <source>
        <dbReference type="SMART" id="SM00965"/>
    </source>
</evidence>
<keyword evidence="3 4" id="KW-0998">Cell outer membrane</keyword>
<evidence type="ECO:0000256" key="2">
    <source>
        <dbReference type="ARBA" id="ARBA00023136"/>
    </source>
</evidence>
<keyword evidence="6" id="KW-0675">Receptor</keyword>
<dbReference type="AlphaFoldDB" id="A0A5B3G4Q7"/>
<dbReference type="InterPro" id="IPR023997">
    <property type="entry name" value="TonB-dep_OMP_SusC/RagA_CS"/>
</dbReference>
<dbReference type="Proteomes" id="UP000323567">
    <property type="component" value="Unassembled WGS sequence"/>
</dbReference>
<dbReference type="Gene3D" id="2.170.130.10">
    <property type="entry name" value="TonB-dependent receptor, plug domain"/>
    <property type="match status" value="1"/>
</dbReference>
<proteinExistence type="inferred from homology"/>
<keyword evidence="4" id="KW-0812">Transmembrane</keyword>
<evidence type="ECO:0000313" key="6">
    <source>
        <dbReference type="EMBL" id="KAA2368431.1"/>
    </source>
</evidence>
<evidence type="ECO:0000256" key="3">
    <source>
        <dbReference type="ARBA" id="ARBA00023237"/>
    </source>
</evidence>
<dbReference type="NCBIfam" id="TIGR04057">
    <property type="entry name" value="SusC_RagA_signa"/>
    <property type="match status" value="1"/>
</dbReference>
<feature type="domain" description="Secretin/TonB short N-terminal" evidence="5">
    <location>
        <begin position="54"/>
        <end position="106"/>
    </location>
</feature>
<dbReference type="Pfam" id="PF07715">
    <property type="entry name" value="Plug"/>
    <property type="match status" value="1"/>
</dbReference>
<comment type="caution">
    <text evidence="6">The sequence shown here is derived from an EMBL/GenBank/DDBJ whole genome shotgun (WGS) entry which is preliminary data.</text>
</comment>